<dbReference type="Gene3D" id="1.10.510.10">
    <property type="entry name" value="Transferase(Phosphotransferase) domain 1"/>
    <property type="match status" value="1"/>
</dbReference>
<proteinExistence type="inferred from homology"/>
<evidence type="ECO:0000259" key="14">
    <source>
        <dbReference type="PROSITE" id="PS51377"/>
    </source>
</evidence>
<evidence type="ECO:0000313" key="16">
    <source>
        <dbReference type="Proteomes" id="UP001235939"/>
    </source>
</evidence>
<sequence length="178" mass="20157">MMTASDFLPLRRHYVTQGRHSCETPRFPNPPSPHVVHLSSTLLLEVTALRRWLRKTSNEHTTRKASNLVKLKITYFDLIQPQMNDYLQERPSTADHSIATQKKTDFTVGHCVQLVVSLGLTLFRALDYGLCEDEERTLSPGLERLIDRMTCAEPADEGIGEEEDEVPGLAAVMEVNPR</sequence>
<comment type="subcellular location">
    <subcellularLocation>
        <location evidence="3">Cell membrane</location>
        <topology evidence="3">Peripheral membrane protein</topology>
        <orientation evidence="3">Cytoplasmic side</orientation>
    </subcellularLocation>
    <subcellularLocation>
        <location evidence="2">Cytoplasm</location>
        <location evidence="2">Cytoskeleton</location>
    </subcellularLocation>
    <subcellularLocation>
        <location evidence="1">Cytoplasmic vesicle membrane</location>
        <topology evidence="1">Peripheral membrane protein</topology>
        <orientation evidence="1">Cytoplasmic side</orientation>
    </subcellularLocation>
</comment>
<evidence type="ECO:0000256" key="13">
    <source>
        <dbReference type="ARBA" id="ARBA00023329"/>
    </source>
</evidence>
<evidence type="ECO:0000313" key="15">
    <source>
        <dbReference type="EMBL" id="UYV64581.1"/>
    </source>
</evidence>
<keyword evidence="11" id="KW-0009">Actin-binding</keyword>
<keyword evidence="13" id="KW-0968">Cytoplasmic vesicle</keyword>
<dbReference type="Pfam" id="PF16474">
    <property type="entry name" value="KIND"/>
    <property type="match status" value="1"/>
</dbReference>
<evidence type="ECO:0000256" key="3">
    <source>
        <dbReference type="ARBA" id="ARBA00004413"/>
    </source>
</evidence>
<dbReference type="InterPro" id="IPR029901">
    <property type="entry name" value="Spire"/>
</dbReference>
<dbReference type="PROSITE" id="PS51377">
    <property type="entry name" value="KIND"/>
    <property type="match status" value="1"/>
</dbReference>
<dbReference type="InterPro" id="IPR011019">
    <property type="entry name" value="KIND_dom"/>
</dbReference>
<evidence type="ECO:0000256" key="4">
    <source>
        <dbReference type="ARBA" id="ARBA00010956"/>
    </source>
</evidence>
<evidence type="ECO:0000256" key="6">
    <source>
        <dbReference type="ARBA" id="ARBA00022475"/>
    </source>
</evidence>
<dbReference type="PANTHER" id="PTHR21345:SF3">
    <property type="entry name" value="PROTEIN SPIRE"/>
    <property type="match status" value="1"/>
</dbReference>
<protein>
    <submittedName>
        <fullName evidence="15">SPIRE2</fullName>
    </submittedName>
</protein>
<evidence type="ECO:0000256" key="10">
    <source>
        <dbReference type="ARBA" id="ARBA00023136"/>
    </source>
</evidence>
<evidence type="ECO:0000256" key="8">
    <source>
        <dbReference type="ARBA" id="ARBA00022737"/>
    </source>
</evidence>
<reference evidence="15 16" key="1">
    <citation type="submission" date="2022-01" db="EMBL/GenBank/DDBJ databases">
        <title>A chromosomal length assembly of Cordylochernes scorpioides.</title>
        <authorList>
            <person name="Zeh D."/>
            <person name="Zeh J."/>
        </authorList>
    </citation>
    <scope>NUCLEOTIDE SEQUENCE [LARGE SCALE GENOMIC DNA]</scope>
    <source>
        <strain evidence="15">IN4F17</strain>
        <tissue evidence="15">Whole Body</tissue>
    </source>
</reference>
<comment type="similarity">
    <text evidence="4">Belongs to the spire family.</text>
</comment>
<dbReference type="Proteomes" id="UP001235939">
    <property type="component" value="Chromosome 03"/>
</dbReference>
<evidence type="ECO:0000256" key="7">
    <source>
        <dbReference type="ARBA" id="ARBA00022490"/>
    </source>
</evidence>
<gene>
    <name evidence="15" type="ORF">LAZ67_3001243</name>
</gene>
<evidence type="ECO:0000256" key="2">
    <source>
        <dbReference type="ARBA" id="ARBA00004245"/>
    </source>
</evidence>
<accession>A0ABY6K6T4</accession>
<dbReference type="PANTHER" id="PTHR21345">
    <property type="entry name" value="SPIRE"/>
    <property type="match status" value="1"/>
</dbReference>
<evidence type="ECO:0000256" key="12">
    <source>
        <dbReference type="ARBA" id="ARBA00023212"/>
    </source>
</evidence>
<keyword evidence="9" id="KW-0653">Protein transport</keyword>
<dbReference type="EMBL" id="CP092865">
    <property type="protein sequence ID" value="UYV64581.1"/>
    <property type="molecule type" value="Genomic_DNA"/>
</dbReference>
<name>A0ABY6K6T4_9ARAC</name>
<evidence type="ECO:0000256" key="5">
    <source>
        <dbReference type="ARBA" id="ARBA00022448"/>
    </source>
</evidence>
<keyword evidence="6" id="KW-1003">Cell membrane</keyword>
<keyword evidence="10" id="KW-0472">Membrane</keyword>
<organism evidence="15 16">
    <name type="scientific">Cordylochernes scorpioides</name>
    <dbReference type="NCBI Taxonomy" id="51811"/>
    <lineage>
        <taxon>Eukaryota</taxon>
        <taxon>Metazoa</taxon>
        <taxon>Ecdysozoa</taxon>
        <taxon>Arthropoda</taxon>
        <taxon>Chelicerata</taxon>
        <taxon>Arachnida</taxon>
        <taxon>Pseudoscorpiones</taxon>
        <taxon>Cheliferoidea</taxon>
        <taxon>Chernetidae</taxon>
        <taxon>Cordylochernes</taxon>
    </lineage>
</organism>
<keyword evidence="12" id="KW-0206">Cytoskeleton</keyword>
<keyword evidence="16" id="KW-1185">Reference proteome</keyword>
<evidence type="ECO:0000256" key="9">
    <source>
        <dbReference type="ARBA" id="ARBA00022927"/>
    </source>
</evidence>
<keyword evidence="5" id="KW-0813">Transport</keyword>
<evidence type="ECO:0000256" key="11">
    <source>
        <dbReference type="ARBA" id="ARBA00023203"/>
    </source>
</evidence>
<feature type="domain" description="KIND" evidence="14">
    <location>
        <begin position="1"/>
        <end position="178"/>
    </location>
</feature>
<keyword evidence="8" id="KW-0677">Repeat</keyword>
<keyword evidence="7" id="KW-0963">Cytoplasm</keyword>
<evidence type="ECO:0000256" key="1">
    <source>
        <dbReference type="ARBA" id="ARBA00004180"/>
    </source>
</evidence>